<dbReference type="Gene3D" id="3.30.160.70">
    <property type="entry name" value="Methylated DNA-protein cysteine methyltransferase domain"/>
    <property type="match status" value="1"/>
</dbReference>
<evidence type="ECO:0000256" key="1">
    <source>
        <dbReference type="ARBA" id="ARBA00022763"/>
    </source>
</evidence>
<dbReference type="CDD" id="cd06445">
    <property type="entry name" value="ATase"/>
    <property type="match status" value="1"/>
</dbReference>
<organism evidence="4 5">
    <name type="scientific">Herpetosiphon gulosus</name>
    <dbReference type="NCBI Taxonomy" id="1973496"/>
    <lineage>
        <taxon>Bacteria</taxon>
        <taxon>Bacillati</taxon>
        <taxon>Chloroflexota</taxon>
        <taxon>Chloroflexia</taxon>
        <taxon>Herpetosiphonales</taxon>
        <taxon>Herpetosiphonaceae</taxon>
        <taxon>Herpetosiphon</taxon>
    </lineage>
</organism>
<evidence type="ECO:0000313" key="5">
    <source>
        <dbReference type="Proteomes" id="UP001428290"/>
    </source>
</evidence>
<dbReference type="InterPro" id="IPR036388">
    <property type="entry name" value="WH-like_DNA-bd_sf"/>
</dbReference>
<keyword evidence="1" id="KW-0227">DNA damage</keyword>
<dbReference type="PANTHER" id="PTHR10815:SF13">
    <property type="entry name" value="METHYLATED-DNA--PROTEIN-CYSTEINE METHYLTRANSFERASE"/>
    <property type="match status" value="1"/>
</dbReference>
<gene>
    <name evidence="4" type="primary">ada</name>
    <name evidence="4" type="ORF">Hgul01_03455</name>
</gene>
<keyword evidence="5" id="KW-1185">Reference proteome</keyword>
<dbReference type="InterPro" id="IPR014048">
    <property type="entry name" value="MethylDNA_cys_MeTrfase_DNA-bd"/>
</dbReference>
<dbReference type="Pfam" id="PF01035">
    <property type="entry name" value="DNA_binding_1"/>
    <property type="match status" value="1"/>
</dbReference>
<dbReference type="InterPro" id="IPR036631">
    <property type="entry name" value="MGMT_N_sf"/>
</dbReference>
<dbReference type="Gene3D" id="1.10.10.10">
    <property type="entry name" value="Winged helix-like DNA-binding domain superfamily/Winged helix DNA-binding domain"/>
    <property type="match status" value="1"/>
</dbReference>
<feature type="domain" description="Methylated-DNA-[protein]-cysteine S-methyltransferase DNA binding" evidence="2">
    <location>
        <begin position="87"/>
        <end position="165"/>
    </location>
</feature>
<evidence type="ECO:0000259" key="2">
    <source>
        <dbReference type="Pfam" id="PF01035"/>
    </source>
</evidence>
<dbReference type="PANTHER" id="PTHR10815">
    <property type="entry name" value="METHYLATED-DNA--PROTEIN-CYSTEINE METHYLTRANSFERASE"/>
    <property type="match status" value="1"/>
</dbReference>
<dbReference type="InterPro" id="IPR036217">
    <property type="entry name" value="MethylDNA_cys_MeTrfase_DNAb"/>
</dbReference>
<dbReference type="Proteomes" id="UP001428290">
    <property type="component" value="Unassembled WGS sequence"/>
</dbReference>
<dbReference type="SUPFAM" id="SSF46767">
    <property type="entry name" value="Methylated DNA-protein cysteine methyltransferase, C-terminal domain"/>
    <property type="match status" value="1"/>
</dbReference>
<feature type="domain" description="Methylguanine DNA methyltransferase ribonuclease-like" evidence="3">
    <location>
        <begin position="9"/>
        <end position="80"/>
    </location>
</feature>
<dbReference type="NCBIfam" id="TIGR00589">
    <property type="entry name" value="ogt"/>
    <property type="match status" value="1"/>
</dbReference>
<name>A0ABP9X483_9CHLR</name>
<accession>A0ABP9X483</accession>
<reference evidence="4 5" key="1">
    <citation type="submission" date="2024-02" db="EMBL/GenBank/DDBJ databases">
        <title>Herpetosiphon gulosus NBRC 112829.</title>
        <authorList>
            <person name="Ichikawa N."/>
            <person name="Katano-Makiyama Y."/>
            <person name="Hidaka K."/>
        </authorList>
    </citation>
    <scope>NUCLEOTIDE SEQUENCE [LARGE SCALE GENOMIC DNA]</scope>
    <source>
        <strain evidence="4 5">NBRC 112829</strain>
    </source>
</reference>
<dbReference type="EMBL" id="BAABRU010000012">
    <property type="protein sequence ID" value="GAA5529641.1"/>
    <property type="molecule type" value="Genomic_DNA"/>
</dbReference>
<sequence length="178" mass="20184">MPVEYCIQTSPFGRLLLAATSEGLLLASFADDDSELLAELTEAYPDRLLLYRSNALLDQAFAQYQAYFSGQRQQFELPIAWHGSAQQQAIWQQISLIPFGQQWSYQQLAQTLSAPYQAAHAINQALRHNPLALIIPCHRLSNSPQGLGYYRWGRVRQQQLCDREASPVIATYSMEMMS</sequence>
<dbReference type="SUPFAM" id="SSF53155">
    <property type="entry name" value="Methylated DNA-protein cysteine methyltransferase domain"/>
    <property type="match status" value="1"/>
</dbReference>
<evidence type="ECO:0000259" key="3">
    <source>
        <dbReference type="Pfam" id="PF02870"/>
    </source>
</evidence>
<dbReference type="RefSeq" id="WP_345723243.1">
    <property type="nucleotide sequence ID" value="NZ_BAABRU010000012.1"/>
</dbReference>
<dbReference type="Pfam" id="PF02870">
    <property type="entry name" value="Methyltransf_1N"/>
    <property type="match status" value="1"/>
</dbReference>
<evidence type="ECO:0000313" key="4">
    <source>
        <dbReference type="EMBL" id="GAA5529641.1"/>
    </source>
</evidence>
<dbReference type="InterPro" id="IPR008332">
    <property type="entry name" value="MethylG_MeTrfase_N"/>
</dbReference>
<comment type="caution">
    <text evidence="4">The sequence shown here is derived from an EMBL/GenBank/DDBJ whole genome shotgun (WGS) entry which is preliminary data.</text>
</comment>
<protein>
    <submittedName>
        <fullName evidence="4">Bifunctional transcriptional activator/DNA repair enzyme Ada</fullName>
    </submittedName>
</protein>
<proteinExistence type="predicted"/>